<dbReference type="InterPro" id="IPR052535">
    <property type="entry name" value="Bacilysin_H2HPP_isomerase"/>
</dbReference>
<dbReference type="Pfam" id="PF07883">
    <property type="entry name" value="Cupin_2"/>
    <property type="match status" value="1"/>
</dbReference>
<dbReference type="AlphaFoldDB" id="A0A4R6UXU6"/>
<accession>A0A4R6UXU6</accession>
<dbReference type="InterPro" id="IPR013096">
    <property type="entry name" value="Cupin_2"/>
</dbReference>
<dbReference type="Gene3D" id="2.60.120.10">
    <property type="entry name" value="Jelly Rolls"/>
    <property type="match status" value="1"/>
</dbReference>
<sequence length="106" mass="12006">MAGKYPDRIRQLEPYDGRFDAYRLQASGAEVLFASYPAGTSIPAHRHDTDNYGVIIRGELILMMNGDTQHFGVGDWYHVPAGAEHAARFELETDEIEFWFVADKTN</sequence>
<dbReference type="InterPro" id="IPR011051">
    <property type="entry name" value="RmlC_Cupin_sf"/>
</dbReference>
<dbReference type="RefSeq" id="WP_133590334.1">
    <property type="nucleotide sequence ID" value="NZ_CP037953.1"/>
</dbReference>
<reference evidence="2 3" key="1">
    <citation type="submission" date="2019-03" db="EMBL/GenBank/DDBJ databases">
        <title>Genomic Encyclopedia of Type Strains, Phase IV (KMG-IV): sequencing the most valuable type-strain genomes for metagenomic binning, comparative biology and taxonomic classification.</title>
        <authorList>
            <person name="Goeker M."/>
        </authorList>
    </citation>
    <scope>NUCLEOTIDE SEQUENCE [LARGE SCALE GENOMIC DNA]</scope>
    <source>
        <strain evidence="2 3">DSM 103792</strain>
    </source>
</reference>
<dbReference type="SUPFAM" id="SSF51182">
    <property type="entry name" value="RmlC-like cupins"/>
    <property type="match status" value="1"/>
</dbReference>
<dbReference type="OrthoDB" id="582598at2"/>
<evidence type="ECO:0000313" key="3">
    <source>
        <dbReference type="Proteomes" id="UP000295375"/>
    </source>
</evidence>
<evidence type="ECO:0000259" key="1">
    <source>
        <dbReference type="Pfam" id="PF07883"/>
    </source>
</evidence>
<name>A0A4R6UXU6_9GAMM</name>
<dbReference type="PANTHER" id="PTHR40112:SF1">
    <property type="entry name" value="H2HPP ISOMERASE"/>
    <property type="match status" value="1"/>
</dbReference>
<feature type="domain" description="Cupin type-2" evidence="1">
    <location>
        <begin position="34"/>
        <end position="90"/>
    </location>
</feature>
<evidence type="ECO:0000313" key="2">
    <source>
        <dbReference type="EMBL" id="TDQ48434.1"/>
    </source>
</evidence>
<gene>
    <name evidence="2" type="ORF">EV696_107171</name>
</gene>
<proteinExistence type="predicted"/>
<organism evidence="2 3">
    <name type="scientific">Permianibacter aggregans</name>
    <dbReference type="NCBI Taxonomy" id="1510150"/>
    <lineage>
        <taxon>Bacteria</taxon>
        <taxon>Pseudomonadati</taxon>
        <taxon>Pseudomonadota</taxon>
        <taxon>Gammaproteobacteria</taxon>
        <taxon>Pseudomonadales</taxon>
        <taxon>Pseudomonadaceae</taxon>
        <taxon>Permianibacter</taxon>
    </lineage>
</organism>
<dbReference type="Proteomes" id="UP000295375">
    <property type="component" value="Unassembled WGS sequence"/>
</dbReference>
<dbReference type="EMBL" id="SNYM01000007">
    <property type="protein sequence ID" value="TDQ48434.1"/>
    <property type="molecule type" value="Genomic_DNA"/>
</dbReference>
<protein>
    <submittedName>
        <fullName evidence="2">Cupin domain</fullName>
    </submittedName>
</protein>
<dbReference type="PANTHER" id="PTHR40112">
    <property type="entry name" value="H2HPP ISOMERASE"/>
    <property type="match status" value="1"/>
</dbReference>
<dbReference type="InterPro" id="IPR014710">
    <property type="entry name" value="RmlC-like_jellyroll"/>
</dbReference>
<comment type="caution">
    <text evidence="2">The sequence shown here is derived from an EMBL/GenBank/DDBJ whole genome shotgun (WGS) entry which is preliminary data.</text>
</comment>
<keyword evidence="3" id="KW-1185">Reference proteome</keyword>